<keyword evidence="1" id="KW-0479">Metal-binding</keyword>
<protein>
    <recommendedName>
        <fullName evidence="3">C2H2-type domain-containing protein</fullName>
    </recommendedName>
</protein>
<feature type="region of interest" description="Disordered" evidence="2">
    <location>
        <begin position="993"/>
        <end position="1021"/>
    </location>
</feature>
<organism evidence="4 5">
    <name type="scientific">Ridgeia piscesae</name>
    <name type="common">Tubeworm</name>
    <dbReference type="NCBI Taxonomy" id="27915"/>
    <lineage>
        <taxon>Eukaryota</taxon>
        <taxon>Metazoa</taxon>
        <taxon>Spiralia</taxon>
        <taxon>Lophotrochozoa</taxon>
        <taxon>Annelida</taxon>
        <taxon>Polychaeta</taxon>
        <taxon>Sedentaria</taxon>
        <taxon>Canalipalpata</taxon>
        <taxon>Sabellida</taxon>
        <taxon>Siboglinidae</taxon>
        <taxon>Ridgeia</taxon>
    </lineage>
</organism>
<feature type="domain" description="C2H2-type" evidence="3">
    <location>
        <begin position="1135"/>
        <end position="1163"/>
    </location>
</feature>
<feature type="domain" description="C2H2-type" evidence="3">
    <location>
        <begin position="110"/>
        <end position="138"/>
    </location>
</feature>
<feature type="compositionally biased region" description="Basic and acidic residues" evidence="2">
    <location>
        <begin position="1007"/>
        <end position="1021"/>
    </location>
</feature>
<dbReference type="PROSITE" id="PS50157">
    <property type="entry name" value="ZINC_FINGER_C2H2_2"/>
    <property type="match status" value="3"/>
</dbReference>
<comment type="caution">
    <text evidence="4">The sequence shown here is derived from an EMBL/GenBank/DDBJ whole genome shotgun (WGS) entry which is preliminary data.</text>
</comment>
<dbReference type="PANTHER" id="PTHR21190:SF1">
    <property type="entry name" value="GH10077P"/>
    <property type="match status" value="1"/>
</dbReference>
<keyword evidence="1" id="KW-0863">Zinc-finger</keyword>
<gene>
    <name evidence="4" type="ORF">NP493_500g01013</name>
</gene>
<evidence type="ECO:0000256" key="2">
    <source>
        <dbReference type="SAM" id="MobiDB-lite"/>
    </source>
</evidence>
<feature type="compositionally biased region" description="Basic and acidic residues" evidence="2">
    <location>
        <begin position="1174"/>
        <end position="1184"/>
    </location>
</feature>
<dbReference type="EMBL" id="JAODUO010000501">
    <property type="protein sequence ID" value="KAK2179277.1"/>
    <property type="molecule type" value="Genomic_DNA"/>
</dbReference>
<feature type="compositionally biased region" description="Basic and acidic residues" evidence="2">
    <location>
        <begin position="600"/>
        <end position="611"/>
    </location>
</feature>
<feature type="region of interest" description="Disordered" evidence="2">
    <location>
        <begin position="591"/>
        <end position="628"/>
    </location>
</feature>
<dbReference type="SMART" id="SM00355">
    <property type="entry name" value="ZnF_C2H2"/>
    <property type="match status" value="9"/>
</dbReference>
<accession>A0AAD9KXA7</accession>
<dbReference type="Proteomes" id="UP001209878">
    <property type="component" value="Unassembled WGS sequence"/>
</dbReference>
<sequence>MMNAVLLSPVCHGDTMEMQQQSMRLVAGDGCDSPTKSVGSGRRKRSKPTRVYLDVDAETSPAEGGSGVPTSEGKIVGGAFTIEGNVIDEDSREEKGGGSMEMDVDTANSYSCDMCTDFFSSHAALMVHIENVHNISRHVASDNNGDAGTATESFPTKYHRLGSEFLQQQVAISPVAASDLAVESKPPCEIPVGENGELPRDMLWDNGSRSRIFHPDAYCEICDREFCNKYFLKTHKANKHGIYDAPSIGDGNSNGAFPITVPPYGGDIAPFPASVAVDVDRSMERPPQESHQQQPKDLAVVSCSSPHRENASLDKVAPSTAAAVKAVIQNKQLSMPCTVESIAAAAAAASNIVTTPISSTRKSSPNMEDYCDICQKHFCNKYYLKKHRHDVHGIVTDVSGSSATKRGRPLLSAMGSSPIASMATSTGFGSMAASMMPSLAPILLPPPVTMTTSSMNGTNPMPGMTTMANIMFLNPFAPPMALIQGQPQALLHATNFPPLTSLPQLLQPQSLVTTATSEQKSALLEKPGGAANNGDRLRGMVNSDTYCELCCKEFCDQYFLRIHKANKHGVYYSDMPLPASADMGLGMPLPLTKPPPTEQVKTETEEKKESMKSLASSPVLPPKPQDAQSAVSSHLSSMHKMMSVGLDLSSTSDVKFHNGSGASICAGTMFSNMVAAKFASRVMCDLCNKEVCNKYFLKTHKIKVHGVDPATLDNEKDMSGKSGSSASSAASTPSKTRDAPELIQPQQQLQQPQQQLQQPQQLQQQQQLQQLQQRPRDDELLKLGIDPEAYCEICKKEFCSKYFLKTHKANIHGIKADRSGSFGASSMMPTLDLPTHSAAMPVAVPPAVLSIPVVPPTSPAPVMQSAAEKMGWQMMPWRNPMNNSRVMCELCNKELCNKYFLKTHLLNMHGLEYDLITGLTTISTAPPSTCLSPSTPITMTTPVLVAPAPSKMLGATADDPSIVPVNMIKKEEQMEEASNGVQSDAGAVVSAKTWHVPGERPQMTDGQAKEPRNDSDSEDKVQKGYTGEFCVQKCEICGMIFGEKVTLHLHMIHDHQDQVTVRANDSPATGGGVAASVRSSLHSLVSLRRKYQRSPRRKLRGAKLKRLAVGGIGENVKSAIVNHIRNNLCQQRKKFRCVHCQERFASRLQCQTHIRAEHGVVKKSHGGTTNVHSEPSDSHPEKRQLATMTPTTNRDEAMDVTPTDAACVVGTDSAYQHDENQRRVVIGYVEKHPMEPTLQTFAMEETSMQSHFTKSVVNLPVYRKISQPITVTVTLTPTLATQ</sequence>
<keyword evidence="5" id="KW-1185">Reference proteome</keyword>
<evidence type="ECO:0000313" key="5">
    <source>
        <dbReference type="Proteomes" id="UP001209878"/>
    </source>
</evidence>
<evidence type="ECO:0000256" key="1">
    <source>
        <dbReference type="PROSITE-ProRule" id="PRU00042"/>
    </source>
</evidence>
<proteinExistence type="predicted"/>
<dbReference type="PROSITE" id="PS00028">
    <property type="entry name" value="ZINC_FINGER_C2H2_1"/>
    <property type="match status" value="9"/>
</dbReference>
<feature type="domain" description="C2H2-type" evidence="3">
    <location>
        <begin position="369"/>
        <end position="392"/>
    </location>
</feature>
<dbReference type="InterPro" id="IPR013087">
    <property type="entry name" value="Znf_C2H2_type"/>
</dbReference>
<feature type="region of interest" description="Disordered" evidence="2">
    <location>
        <begin position="710"/>
        <end position="762"/>
    </location>
</feature>
<name>A0AAD9KXA7_RIDPI</name>
<feature type="region of interest" description="Disordered" evidence="2">
    <location>
        <begin position="1162"/>
        <end position="1184"/>
    </location>
</feature>
<keyword evidence="1" id="KW-0862">Zinc</keyword>
<feature type="region of interest" description="Disordered" evidence="2">
    <location>
        <begin position="27"/>
        <end position="74"/>
    </location>
</feature>
<dbReference type="PANTHER" id="PTHR21190">
    <property type="entry name" value="GH10077P"/>
    <property type="match status" value="1"/>
</dbReference>
<feature type="compositionally biased region" description="Low complexity" evidence="2">
    <location>
        <begin position="720"/>
        <end position="734"/>
    </location>
</feature>
<evidence type="ECO:0000259" key="3">
    <source>
        <dbReference type="PROSITE" id="PS50157"/>
    </source>
</evidence>
<reference evidence="4" key="1">
    <citation type="journal article" date="2023" name="Mol. Biol. Evol.">
        <title>Third-Generation Sequencing Reveals the Adaptive Role of the Epigenome in Three Deep-Sea Polychaetes.</title>
        <authorList>
            <person name="Perez M."/>
            <person name="Aroh O."/>
            <person name="Sun Y."/>
            <person name="Lan Y."/>
            <person name="Juniper S.K."/>
            <person name="Young C.R."/>
            <person name="Angers B."/>
            <person name="Qian P.Y."/>
        </authorList>
    </citation>
    <scope>NUCLEOTIDE SEQUENCE</scope>
    <source>
        <strain evidence="4">R07B-5</strain>
    </source>
</reference>
<evidence type="ECO:0000313" key="4">
    <source>
        <dbReference type="EMBL" id="KAK2179277.1"/>
    </source>
</evidence>
<dbReference type="GO" id="GO:0008270">
    <property type="term" value="F:zinc ion binding"/>
    <property type="evidence" value="ECO:0007669"/>
    <property type="project" value="UniProtKB-KW"/>
</dbReference>
<feature type="compositionally biased region" description="Low complexity" evidence="2">
    <location>
        <begin position="744"/>
        <end position="762"/>
    </location>
</feature>